<keyword evidence="5 9" id="KW-0798">TonB box</keyword>
<dbReference type="Proteomes" id="UP001597342">
    <property type="component" value="Unassembled WGS sequence"/>
</dbReference>
<protein>
    <submittedName>
        <fullName evidence="12">SusC/RagA family TonB-linked outer membrane protein</fullName>
    </submittedName>
</protein>
<keyword evidence="4 8" id="KW-0812">Transmembrane</keyword>
<evidence type="ECO:0000313" key="13">
    <source>
        <dbReference type="Proteomes" id="UP001597342"/>
    </source>
</evidence>
<feature type="domain" description="TonB-dependent receptor-like beta-barrel" evidence="10">
    <location>
        <begin position="478"/>
        <end position="919"/>
    </location>
</feature>
<keyword evidence="7 8" id="KW-0998">Cell outer membrane</keyword>
<proteinExistence type="inferred from homology"/>
<dbReference type="RefSeq" id="WP_379831829.1">
    <property type="nucleotide sequence ID" value="NZ_JBHUHU010000005.1"/>
</dbReference>
<evidence type="ECO:0000256" key="2">
    <source>
        <dbReference type="ARBA" id="ARBA00022448"/>
    </source>
</evidence>
<keyword evidence="13" id="KW-1185">Reference proteome</keyword>
<gene>
    <name evidence="12" type="ORF">ACFSJE_15760</name>
</gene>
<sequence length="1062" mass="117826">MKESFLKANIALKYPFRGKSRILFLLLTMLTVSNKGLCGELTENLVSKDLQQSVSGTVTDEQGTPMPGVTVFVKGTTNGTYTDFDGNYSLEVKNAAVLVFSYVGYRTYEVPVNGSSTIDAVMKEDLAMLDEVVITGYMKQRKADLTGAVATVTAEDIEKNPYPNIIQGLQGRLPGVQITADGSPSGGTGIQIRGLTSLRGAPPLIVIDGLPTDINLNDINSNDIASLQVLKDAASASIYGSRAAGGVILIETKKGKSGKTRINYKSTVGFSTYLDKIDMLNTQEYGTAFWQAAVNDGSDPNAMTQIYDYDWSVGANGVPVLNSVSPVEWLNADQTMRSADTDWFDEGTRAGLQVNHNLSISSGTDKGNKYLGLNYFENQGTQIHSYFKRYSLRLNSDYKLLNDKLVIGENLSIAHLDHNNQWRTNEMLRMPSIVPVYTEDGGWGGSAVALGMDDYWNPIRQLAMNKDNNTVGNTLVGNIFAELQVVKGFSFKTSYGLQYNTSKFRHIDFSWEEGGGRANPNNGINTRWSENVTQTFTNTLNYALKTQRHDLDFMVGMESVHYQTEFMRGYRRDLEIEDYDYAYLSSASGNQEVYGGGDEWALLSYFSKFNYVFNDKYLLSATLRYDGSSKFGKSNQFGFFPAVSGGWRISEENFLKNSKVLSNLKLRASWGKNGNSNIPTNALVDIFDAAYHSGLHGTSYGIDGNETGNLASGYRKIHTGNPNLKWEATEQTNVGLDFGFFNGALSGSVDYFRKDTDGMLFEPPYLAAIGEAGYRWVNAANMANTGFEFVATYLGKINEDFQFSITANASTYRNEIDNLPESVKYTYGGNGLDDSILGRPLNSHYGFIADGLFTTQDEVDNSPEQPGKGLGRIRYRDLNSDGRITWEHDRTWLGTSDPDLAYGLNFTANYKDFDFSMFWQGIMGNTVMNEWKTYSDFWNVHVQKGLNHPTRILNAWSPSNPDSTIPALSLINPNDELRPSTYFMESGSYLKLRQVEFGYSLPQKFLTSIGVEKIRMSLSAQNLLSFDKGRGDDAFTGIDPESPAATAYVRPQIFLFTLDVSL</sequence>
<dbReference type="Gene3D" id="2.60.40.1120">
    <property type="entry name" value="Carboxypeptidase-like, regulatory domain"/>
    <property type="match status" value="1"/>
</dbReference>
<accession>A0ABW4Y2A9</accession>
<dbReference type="EMBL" id="JBHUHU010000005">
    <property type="protein sequence ID" value="MFD2101245.1"/>
    <property type="molecule type" value="Genomic_DNA"/>
</dbReference>
<dbReference type="SUPFAM" id="SSF56935">
    <property type="entry name" value="Porins"/>
    <property type="match status" value="1"/>
</dbReference>
<evidence type="ECO:0000256" key="6">
    <source>
        <dbReference type="ARBA" id="ARBA00023136"/>
    </source>
</evidence>
<evidence type="ECO:0000313" key="12">
    <source>
        <dbReference type="EMBL" id="MFD2101245.1"/>
    </source>
</evidence>
<evidence type="ECO:0000256" key="1">
    <source>
        <dbReference type="ARBA" id="ARBA00004571"/>
    </source>
</evidence>
<dbReference type="InterPro" id="IPR008969">
    <property type="entry name" value="CarboxyPept-like_regulatory"/>
</dbReference>
<evidence type="ECO:0000256" key="9">
    <source>
        <dbReference type="RuleBase" id="RU003357"/>
    </source>
</evidence>
<dbReference type="Gene3D" id="2.40.170.20">
    <property type="entry name" value="TonB-dependent receptor, beta-barrel domain"/>
    <property type="match status" value="1"/>
</dbReference>
<evidence type="ECO:0000259" key="11">
    <source>
        <dbReference type="Pfam" id="PF07715"/>
    </source>
</evidence>
<evidence type="ECO:0000256" key="5">
    <source>
        <dbReference type="ARBA" id="ARBA00023077"/>
    </source>
</evidence>
<evidence type="ECO:0000256" key="4">
    <source>
        <dbReference type="ARBA" id="ARBA00022692"/>
    </source>
</evidence>
<dbReference type="NCBIfam" id="TIGR04056">
    <property type="entry name" value="OMP_RagA_SusC"/>
    <property type="match status" value="1"/>
</dbReference>
<reference evidence="13" key="1">
    <citation type="journal article" date="2019" name="Int. J. Syst. Evol. Microbiol.">
        <title>The Global Catalogue of Microorganisms (GCM) 10K type strain sequencing project: providing services to taxonomists for standard genome sequencing and annotation.</title>
        <authorList>
            <consortium name="The Broad Institute Genomics Platform"/>
            <consortium name="The Broad Institute Genome Sequencing Center for Infectious Disease"/>
            <person name="Wu L."/>
            <person name="Ma J."/>
        </authorList>
    </citation>
    <scope>NUCLEOTIDE SEQUENCE [LARGE SCALE GENOMIC DNA]</scope>
    <source>
        <strain evidence="13">JCM 3389</strain>
    </source>
</reference>
<keyword evidence="6 8" id="KW-0472">Membrane</keyword>
<dbReference type="Pfam" id="PF07715">
    <property type="entry name" value="Plug"/>
    <property type="match status" value="1"/>
</dbReference>
<dbReference type="InterPro" id="IPR000531">
    <property type="entry name" value="Beta-barrel_TonB"/>
</dbReference>
<evidence type="ECO:0000256" key="8">
    <source>
        <dbReference type="PROSITE-ProRule" id="PRU01360"/>
    </source>
</evidence>
<dbReference type="InterPro" id="IPR036942">
    <property type="entry name" value="Beta-barrel_TonB_sf"/>
</dbReference>
<evidence type="ECO:0000256" key="7">
    <source>
        <dbReference type="ARBA" id="ARBA00023237"/>
    </source>
</evidence>
<dbReference type="InterPro" id="IPR023997">
    <property type="entry name" value="TonB-dep_OMP_SusC/RagA_CS"/>
</dbReference>
<name>A0ABW4Y2A9_9FLAO</name>
<comment type="caution">
    <text evidence="12">The sequence shown here is derived from an EMBL/GenBank/DDBJ whole genome shotgun (WGS) entry which is preliminary data.</text>
</comment>
<dbReference type="Pfam" id="PF00593">
    <property type="entry name" value="TonB_dep_Rec_b-barrel"/>
    <property type="match status" value="1"/>
</dbReference>
<dbReference type="InterPro" id="IPR039426">
    <property type="entry name" value="TonB-dep_rcpt-like"/>
</dbReference>
<dbReference type="InterPro" id="IPR012910">
    <property type="entry name" value="Plug_dom"/>
</dbReference>
<keyword evidence="2 8" id="KW-0813">Transport</keyword>
<evidence type="ECO:0000259" key="10">
    <source>
        <dbReference type="Pfam" id="PF00593"/>
    </source>
</evidence>
<organism evidence="12 13">
    <name type="scientific">Flagellimonas iocasae</name>
    <dbReference type="NCBI Taxonomy" id="2055905"/>
    <lineage>
        <taxon>Bacteria</taxon>
        <taxon>Pseudomonadati</taxon>
        <taxon>Bacteroidota</taxon>
        <taxon>Flavobacteriia</taxon>
        <taxon>Flavobacteriales</taxon>
        <taxon>Flavobacteriaceae</taxon>
        <taxon>Flagellimonas</taxon>
    </lineage>
</organism>
<dbReference type="InterPro" id="IPR023996">
    <property type="entry name" value="TonB-dep_OMP_SusC/RagA"/>
</dbReference>
<comment type="similarity">
    <text evidence="8 9">Belongs to the TonB-dependent receptor family.</text>
</comment>
<dbReference type="Pfam" id="PF13715">
    <property type="entry name" value="CarbopepD_reg_2"/>
    <property type="match status" value="1"/>
</dbReference>
<dbReference type="NCBIfam" id="TIGR04057">
    <property type="entry name" value="SusC_RagA_signa"/>
    <property type="match status" value="1"/>
</dbReference>
<keyword evidence="3 8" id="KW-1134">Transmembrane beta strand</keyword>
<feature type="domain" description="TonB-dependent receptor plug" evidence="11">
    <location>
        <begin position="142"/>
        <end position="247"/>
    </location>
</feature>
<evidence type="ECO:0000256" key="3">
    <source>
        <dbReference type="ARBA" id="ARBA00022452"/>
    </source>
</evidence>
<dbReference type="Gene3D" id="2.170.130.10">
    <property type="entry name" value="TonB-dependent receptor, plug domain"/>
    <property type="match status" value="1"/>
</dbReference>
<dbReference type="SUPFAM" id="SSF49464">
    <property type="entry name" value="Carboxypeptidase regulatory domain-like"/>
    <property type="match status" value="1"/>
</dbReference>
<dbReference type="InterPro" id="IPR037066">
    <property type="entry name" value="Plug_dom_sf"/>
</dbReference>
<dbReference type="PROSITE" id="PS52016">
    <property type="entry name" value="TONB_DEPENDENT_REC_3"/>
    <property type="match status" value="1"/>
</dbReference>
<comment type="subcellular location">
    <subcellularLocation>
        <location evidence="1 8">Cell outer membrane</location>
        <topology evidence="1 8">Multi-pass membrane protein</topology>
    </subcellularLocation>
</comment>